<evidence type="ECO:0000256" key="1">
    <source>
        <dbReference type="SAM" id="MobiDB-lite"/>
    </source>
</evidence>
<proteinExistence type="predicted"/>
<dbReference type="AlphaFoldDB" id="A0A4Y1N1Q5"/>
<reference evidence="3" key="1">
    <citation type="submission" date="2017-12" db="EMBL/GenBank/DDBJ databases">
        <authorList>
            <person name="Martens C."/>
            <person name="Dahlstrom E."/>
            <person name="Barbian K."/>
            <person name="Sykora L."/>
            <person name="Ricklefs S."/>
            <person name="Bruno D."/>
            <person name="Anzick I."/>
            <person name="Myles I."/>
            <person name="Datta S.K."/>
        </authorList>
    </citation>
    <scope>NUCLEOTIDE SEQUENCE</scope>
    <source>
        <strain evidence="3">AD2</strain>
    </source>
</reference>
<dbReference type="EMBL" id="CP025189">
    <property type="protein sequence ID" value="AWV23663.1"/>
    <property type="molecule type" value="Genomic_DNA"/>
</dbReference>
<feature type="domain" description="DUF2272" evidence="2">
    <location>
        <begin position="157"/>
        <end position="285"/>
    </location>
</feature>
<gene>
    <name evidence="3" type="ORF">RADP37_03525</name>
</gene>
<organism evidence="3">
    <name type="scientific">Roseomonas mucosa</name>
    <dbReference type="NCBI Taxonomy" id="207340"/>
    <lineage>
        <taxon>Bacteria</taxon>
        <taxon>Pseudomonadati</taxon>
        <taxon>Pseudomonadota</taxon>
        <taxon>Alphaproteobacteria</taxon>
        <taxon>Acetobacterales</taxon>
        <taxon>Roseomonadaceae</taxon>
        <taxon>Roseomonas</taxon>
    </lineage>
</organism>
<name>A0A4Y1N1Q5_9PROT</name>
<accession>A0A4Y1N1Q5</accession>
<evidence type="ECO:0000259" key="2">
    <source>
        <dbReference type="Pfam" id="PF10030"/>
    </source>
</evidence>
<protein>
    <submittedName>
        <fullName evidence="3">Putative secreted protein</fullName>
    </submittedName>
</protein>
<feature type="region of interest" description="Disordered" evidence="1">
    <location>
        <begin position="305"/>
        <end position="334"/>
    </location>
</feature>
<dbReference type="RefSeq" id="WP_397540527.1">
    <property type="nucleotide sequence ID" value="NZ_CP025189.1"/>
</dbReference>
<sequence length="334" mass="35523">MRRLGQGATGSTQCEAVAARAVEAPSGTAGYGGAVRKLPILAILLLPMACATPPPTAVAPERLIPEIRDPGRAPLVHAAVREWEAWGRLVLTGWAPALDGNVVPSPANFPRVLAYWEAVPGNRGVARQHQRLHDALMLAMAQDGQPPVEPSISLWAYPFWSAAFISYVMEQAGVGEADFTPSARHAAYIDGLLSRAAWDPQGAAFLPREPGEYAPQPGDLLCADRSTGNQLLSWTDRMAETGAFRPMHCDVVVSDQPGLVQAIGGNVRDAVVLRRLPADEKGRVKPAPYGEAGFFVVFENRLGQRARPVPTPSSAGTVPEGMPAESGAEPPPRS</sequence>
<evidence type="ECO:0000313" key="3">
    <source>
        <dbReference type="EMBL" id="AWV23663.1"/>
    </source>
</evidence>
<dbReference type="Pfam" id="PF10030">
    <property type="entry name" value="DUF2272"/>
    <property type="match status" value="1"/>
</dbReference>
<dbReference type="InterPro" id="IPR019262">
    <property type="entry name" value="DUF2272"/>
</dbReference>